<evidence type="ECO:0000313" key="3">
    <source>
        <dbReference type="Proteomes" id="UP000678317"/>
    </source>
</evidence>
<name>A0ABS3SF26_9CELL</name>
<dbReference type="Proteomes" id="UP000678317">
    <property type="component" value="Unassembled WGS sequence"/>
</dbReference>
<dbReference type="RefSeq" id="WP_208289152.1">
    <property type="nucleotide sequence ID" value="NZ_CP074404.1"/>
</dbReference>
<comment type="caution">
    <text evidence="2">The sequence shown here is derived from an EMBL/GenBank/DDBJ whole genome shotgun (WGS) entry which is preliminary data.</text>
</comment>
<protein>
    <submittedName>
        <fullName evidence="2">Uncharacterized protein</fullName>
    </submittedName>
</protein>
<keyword evidence="3" id="KW-1185">Reference proteome</keyword>
<organism evidence="2 3">
    <name type="scientific">Cellulomonas fengjieae</name>
    <dbReference type="NCBI Taxonomy" id="2819978"/>
    <lineage>
        <taxon>Bacteria</taxon>
        <taxon>Bacillati</taxon>
        <taxon>Actinomycetota</taxon>
        <taxon>Actinomycetes</taxon>
        <taxon>Micrococcales</taxon>
        <taxon>Cellulomonadaceae</taxon>
        <taxon>Cellulomonas</taxon>
    </lineage>
</organism>
<dbReference type="EMBL" id="JAGFBM010000003">
    <property type="protein sequence ID" value="MBO3084357.1"/>
    <property type="molecule type" value="Genomic_DNA"/>
</dbReference>
<reference evidence="2 3" key="1">
    <citation type="submission" date="2021-03" db="EMBL/GenBank/DDBJ databases">
        <title>novel species in genus Cellulomonas.</title>
        <authorList>
            <person name="Zhang G."/>
        </authorList>
    </citation>
    <scope>NUCLEOTIDE SEQUENCE [LARGE SCALE GENOMIC DNA]</scope>
    <source>
        <strain evidence="3">zg-ZUI188</strain>
    </source>
</reference>
<keyword evidence="1" id="KW-0732">Signal</keyword>
<sequence length="241" mass="23860">MLVVAALVPDTALLVPGAAGAAQVLTAVRAAALDAVAQVVASGAATVAVVAPGPRARELTGTVRPSLGAAGIPDGLLAWPVAEMTLPGDGVATGSVASAVGLHLLARAGRRTGLRVLEVTGRQDRAALAALGRDLVGAGPTGFVVVGSVSGRHGADAPLAQDRRAPDHDARVLADLADGGAAARARIAADDPLLADELAVRGWAPWQVLVGAAADGPIRGHLLARSGVLGAEHAVLVWDAR</sequence>
<accession>A0ABS3SF26</accession>
<feature type="signal peptide" evidence="1">
    <location>
        <begin position="1"/>
        <end position="21"/>
    </location>
</feature>
<evidence type="ECO:0000313" key="2">
    <source>
        <dbReference type="EMBL" id="MBO3084357.1"/>
    </source>
</evidence>
<feature type="chain" id="PRO_5046738564" evidence="1">
    <location>
        <begin position="22"/>
        <end position="241"/>
    </location>
</feature>
<evidence type="ECO:0000256" key="1">
    <source>
        <dbReference type="SAM" id="SignalP"/>
    </source>
</evidence>
<gene>
    <name evidence="2" type="ORF">J4035_06865</name>
</gene>
<dbReference type="Gene3D" id="3.40.830.10">
    <property type="entry name" value="LigB-like"/>
    <property type="match status" value="1"/>
</dbReference>
<proteinExistence type="predicted"/>